<sequence length="160" mass="18188">MPNKCFCGSNNSFSDCCEPIIKREKSAITAEQLMRSRYSAYVVVETKYLLASTYPSQQKNFDEADIKAWAIANKWQKLEIISTKKGQINDEVGEVEFKAFYIDSDGTPQMHHENSTFVKEAGKWFYLSGIFNPKNTAQTQNRNDFCACGSGKKYKKCCGK</sequence>
<dbReference type="Pfam" id="PF17775">
    <property type="entry name" value="YchJ_M-like"/>
    <property type="match status" value="1"/>
</dbReference>
<dbReference type="InterPro" id="IPR032710">
    <property type="entry name" value="NTF2-like_dom_sf"/>
</dbReference>
<dbReference type="PANTHER" id="PTHR33747">
    <property type="entry name" value="UPF0225 PROTEIN SCO1677"/>
    <property type="match status" value="1"/>
</dbReference>
<reference evidence="2" key="1">
    <citation type="submission" date="2021-12" db="EMBL/GenBank/DDBJ databases">
        <authorList>
            <person name="Rodrigo-Torres L."/>
            <person name="Arahal R. D."/>
            <person name="Lucena T."/>
        </authorList>
    </citation>
    <scope>NUCLEOTIDE SEQUENCE</scope>
    <source>
        <strain evidence="2">CECT 8858</strain>
    </source>
</reference>
<evidence type="ECO:0000313" key="3">
    <source>
        <dbReference type="Proteomes" id="UP000837932"/>
    </source>
</evidence>
<keyword evidence="3" id="KW-1185">Reference proteome</keyword>
<feature type="domain" description="YchJ-like middle NTF2-like" evidence="1">
    <location>
        <begin position="29"/>
        <end position="129"/>
    </location>
</feature>
<dbReference type="Gene3D" id="3.10.450.50">
    <property type="match status" value="1"/>
</dbReference>
<dbReference type="EMBL" id="CAKLPY010000001">
    <property type="protein sequence ID" value="CAH0993966.1"/>
    <property type="molecule type" value="Genomic_DNA"/>
</dbReference>
<dbReference type="Pfam" id="PF02810">
    <property type="entry name" value="SEC-C"/>
    <property type="match status" value="1"/>
</dbReference>
<dbReference type="SUPFAM" id="SSF54427">
    <property type="entry name" value="NTF2-like"/>
    <property type="match status" value="1"/>
</dbReference>
<dbReference type="Proteomes" id="UP000837932">
    <property type="component" value="Unassembled WGS sequence"/>
</dbReference>
<dbReference type="PANTHER" id="PTHR33747:SF1">
    <property type="entry name" value="ADENYLATE CYCLASE-ASSOCIATED CAP C-TERMINAL DOMAIN-CONTAINING PROTEIN"/>
    <property type="match status" value="1"/>
</dbReference>
<dbReference type="InterPro" id="IPR048469">
    <property type="entry name" value="YchJ-like_M"/>
</dbReference>
<protein>
    <recommendedName>
        <fullName evidence="1">YchJ-like middle NTF2-like domain-containing protein</fullName>
    </recommendedName>
</protein>
<gene>
    <name evidence="2" type="ORF">EMA8858_00071</name>
</gene>
<dbReference type="InterPro" id="IPR004027">
    <property type="entry name" value="SEC_C_motif"/>
</dbReference>
<dbReference type="NCBIfam" id="NF002449">
    <property type="entry name" value="PRK01617.1"/>
    <property type="match status" value="1"/>
</dbReference>
<comment type="caution">
    <text evidence="2">The sequence shown here is derived from an EMBL/GenBank/DDBJ whole genome shotgun (WGS) entry which is preliminary data.</text>
</comment>
<organism evidence="2 3">
    <name type="scientific">Emticicia aquatica</name>
    <dbReference type="NCBI Taxonomy" id="1681835"/>
    <lineage>
        <taxon>Bacteria</taxon>
        <taxon>Pseudomonadati</taxon>
        <taxon>Bacteroidota</taxon>
        <taxon>Cytophagia</taxon>
        <taxon>Cytophagales</taxon>
        <taxon>Leadbetterellaceae</taxon>
        <taxon>Emticicia</taxon>
    </lineage>
</organism>
<name>A0ABN8EPZ3_9BACT</name>
<evidence type="ECO:0000313" key="2">
    <source>
        <dbReference type="EMBL" id="CAH0993966.1"/>
    </source>
</evidence>
<accession>A0ABN8EPZ3</accession>
<dbReference type="SUPFAM" id="SSF103642">
    <property type="entry name" value="Sec-C motif"/>
    <property type="match status" value="1"/>
</dbReference>
<evidence type="ECO:0000259" key="1">
    <source>
        <dbReference type="Pfam" id="PF17775"/>
    </source>
</evidence>
<dbReference type="RefSeq" id="WP_238803729.1">
    <property type="nucleotide sequence ID" value="NZ_CAKLPY010000001.1"/>
</dbReference>
<dbReference type="NCBIfam" id="NF002486">
    <property type="entry name" value="PRK01752.1"/>
    <property type="match status" value="1"/>
</dbReference>
<proteinExistence type="predicted"/>